<evidence type="ECO:0000256" key="2">
    <source>
        <dbReference type="ARBA" id="ARBA00001946"/>
    </source>
</evidence>
<keyword evidence="10" id="KW-0460">Magnesium</keyword>
<keyword evidence="7" id="KW-0547">Nucleotide-binding</keyword>
<evidence type="ECO:0000256" key="7">
    <source>
        <dbReference type="ARBA" id="ARBA00022741"/>
    </source>
</evidence>
<gene>
    <name evidence="12" type="ORF">CFR77_13840</name>
</gene>
<reference evidence="12 13" key="1">
    <citation type="submission" date="2017-07" db="EMBL/GenBank/DDBJ databases">
        <title>A draft genome sequence of Komagataeibacter sucrofermentans LMG 18788.</title>
        <authorList>
            <person name="Skraban J."/>
            <person name="Cleenwerck I."/>
            <person name="Vandamme P."/>
            <person name="Trcek J."/>
        </authorList>
    </citation>
    <scope>NUCLEOTIDE SEQUENCE [LARGE SCALE GENOMIC DNA]</scope>
    <source>
        <strain evidence="12 13">LMG 18788</strain>
    </source>
</reference>
<accession>A0A318QDY2</accession>
<dbReference type="GO" id="GO:0004417">
    <property type="term" value="F:hydroxyethylthiazole kinase activity"/>
    <property type="evidence" value="ECO:0007669"/>
    <property type="project" value="UniProtKB-EC"/>
</dbReference>
<sequence>MDARSWTSLSVREEFVCFKARRPFCYGITNYIAATLSANLLLAVGTGAPAHDQVVWDFLTFRPTAIRDNASELIALADGTGSGRGIGTTLTSDQAQPFLQNLAARTSTIAAVSGPVDYITDGVTTLTLSGGDARLTLMSPGRGALGAYSGVIANAGSKPEAVAAAHALYAEAAHRASAARETVSFAIAFIDHLSVIEVYLPQDP</sequence>
<dbReference type="Pfam" id="PF02110">
    <property type="entry name" value="HK"/>
    <property type="match status" value="1"/>
</dbReference>
<evidence type="ECO:0000256" key="9">
    <source>
        <dbReference type="ARBA" id="ARBA00022840"/>
    </source>
</evidence>
<dbReference type="Gene3D" id="3.40.1190.20">
    <property type="match status" value="1"/>
</dbReference>
<dbReference type="InterPro" id="IPR000417">
    <property type="entry name" value="Hyethyz_kinase"/>
</dbReference>
<dbReference type="GO" id="GO:0009229">
    <property type="term" value="P:thiamine diphosphate biosynthetic process"/>
    <property type="evidence" value="ECO:0007669"/>
    <property type="project" value="UniProtKB-UniPathway"/>
</dbReference>
<evidence type="ECO:0000256" key="5">
    <source>
        <dbReference type="ARBA" id="ARBA00022679"/>
    </source>
</evidence>
<organism evidence="12 13">
    <name type="scientific">Komagataeibacter sucrofermentans</name>
    <dbReference type="NCBI Taxonomy" id="1053551"/>
    <lineage>
        <taxon>Bacteria</taxon>
        <taxon>Pseudomonadati</taxon>
        <taxon>Pseudomonadota</taxon>
        <taxon>Alphaproteobacteria</taxon>
        <taxon>Acetobacterales</taxon>
        <taxon>Acetobacteraceae</taxon>
        <taxon>Komagataeibacter</taxon>
    </lineage>
</organism>
<dbReference type="InterPro" id="IPR029056">
    <property type="entry name" value="Ribokinase-like"/>
</dbReference>
<keyword evidence="11" id="KW-0784">Thiamine biosynthesis</keyword>
<comment type="pathway">
    <text evidence="3">Cofactor biosynthesis; thiamine diphosphate biosynthesis; 4-methyl-5-(2-phosphoethyl)-thiazole from 5-(2-hydroxyethyl)-4-methylthiazole: step 1/1.</text>
</comment>
<evidence type="ECO:0000313" key="12">
    <source>
        <dbReference type="EMBL" id="PYD77787.1"/>
    </source>
</evidence>
<comment type="cofactor">
    <cofactor evidence="2">
        <name>Mg(2+)</name>
        <dbReference type="ChEBI" id="CHEBI:18420"/>
    </cofactor>
</comment>
<evidence type="ECO:0000256" key="6">
    <source>
        <dbReference type="ARBA" id="ARBA00022723"/>
    </source>
</evidence>
<protein>
    <recommendedName>
        <fullName evidence="4">hydroxyethylthiazole kinase</fullName>
        <ecNumber evidence="4">2.7.1.50</ecNumber>
    </recommendedName>
</protein>
<dbReference type="OrthoDB" id="8909021at2"/>
<dbReference type="Proteomes" id="UP000247814">
    <property type="component" value="Unassembled WGS sequence"/>
</dbReference>
<dbReference type="UniPathway" id="UPA00060">
    <property type="reaction ID" value="UER00139"/>
</dbReference>
<keyword evidence="6" id="KW-0479">Metal-binding</keyword>
<evidence type="ECO:0000256" key="8">
    <source>
        <dbReference type="ARBA" id="ARBA00022777"/>
    </source>
</evidence>
<keyword evidence="9" id="KW-0067">ATP-binding</keyword>
<comment type="caution">
    <text evidence="12">The sequence shown here is derived from an EMBL/GenBank/DDBJ whole genome shotgun (WGS) entry which is preliminary data.</text>
</comment>
<keyword evidence="8" id="KW-0418">Kinase</keyword>
<evidence type="ECO:0000256" key="3">
    <source>
        <dbReference type="ARBA" id="ARBA00004868"/>
    </source>
</evidence>
<dbReference type="AlphaFoldDB" id="A0A318QDY2"/>
<keyword evidence="13" id="KW-1185">Reference proteome</keyword>
<evidence type="ECO:0000256" key="1">
    <source>
        <dbReference type="ARBA" id="ARBA00001771"/>
    </source>
</evidence>
<dbReference type="EC" id="2.7.1.50" evidence="4"/>
<evidence type="ECO:0000256" key="10">
    <source>
        <dbReference type="ARBA" id="ARBA00022842"/>
    </source>
</evidence>
<evidence type="ECO:0000256" key="4">
    <source>
        <dbReference type="ARBA" id="ARBA00012129"/>
    </source>
</evidence>
<comment type="catalytic activity">
    <reaction evidence="1">
        <text>5-(2-hydroxyethyl)-4-methylthiazole + ATP = 4-methyl-5-(2-phosphooxyethyl)-thiazole + ADP + H(+)</text>
        <dbReference type="Rhea" id="RHEA:24212"/>
        <dbReference type="ChEBI" id="CHEBI:15378"/>
        <dbReference type="ChEBI" id="CHEBI:17957"/>
        <dbReference type="ChEBI" id="CHEBI:30616"/>
        <dbReference type="ChEBI" id="CHEBI:58296"/>
        <dbReference type="ChEBI" id="CHEBI:456216"/>
        <dbReference type="EC" id="2.7.1.50"/>
    </reaction>
</comment>
<keyword evidence="5" id="KW-0808">Transferase</keyword>
<dbReference type="EMBL" id="NKUA01000025">
    <property type="protein sequence ID" value="PYD77787.1"/>
    <property type="molecule type" value="Genomic_DNA"/>
</dbReference>
<dbReference type="GO" id="GO:0000287">
    <property type="term" value="F:magnesium ion binding"/>
    <property type="evidence" value="ECO:0007669"/>
    <property type="project" value="InterPro"/>
</dbReference>
<dbReference type="GO" id="GO:0005524">
    <property type="term" value="F:ATP binding"/>
    <property type="evidence" value="ECO:0007669"/>
    <property type="project" value="UniProtKB-KW"/>
</dbReference>
<proteinExistence type="predicted"/>
<dbReference type="SUPFAM" id="SSF53613">
    <property type="entry name" value="Ribokinase-like"/>
    <property type="match status" value="1"/>
</dbReference>
<evidence type="ECO:0000313" key="13">
    <source>
        <dbReference type="Proteomes" id="UP000247814"/>
    </source>
</evidence>
<name>A0A318QDY2_9PROT</name>
<evidence type="ECO:0000256" key="11">
    <source>
        <dbReference type="ARBA" id="ARBA00022977"/>
    </source>
</evidence>
<dbReference type="GO" id="GO:0009228">
    <property type="term" value="P:thiamine biosynthetic process"/>
    <property type="evidence" value="ECO:0007669"/>
    <property type="project" value="UniProtKB-KW"/>
</dbReference>
<dbReference type="RefSeq" id="WP_110570046.1">
    <property type="nucleotide sequence ID" value="NZ_CP137148.1"/>
</dbReference>